<protein>
    <submittedName>
        <fullName evidence="1">AbrB family transcriptional regulator</fullName>
    </submittedName>
</protein>
<dbReference type="STRING" id="1480694.DC28_04805"/>
<dbReference type="AlphaFoldDB" id="A0A098R013"/>
<dbReference type="SUPFAM" id="SSF89447">
    <property type="entry name" value="AbrB/MazE/MraZ-like"/>
    <property type="match status" value="1"/>
</dbReference>
<dbReference type="Proteomes" id="UP000029692">
    <property type="component" value="Unassembled WGS sequence"/>
</dbReference>
<dbReference type="EMBL" id="JNUP01000041">
    <property type="protein sequence ID" value="KGE73289.1"/>
    <property type="molecule type" value="Genomic_DNA"/>
</dbReference>
<dbReference type="eggNOG" id="COG2336">
    <property type="taxonomic scope" value="Bacteria"/>
</dbReference>
<comment type="caution">
    <text evidence="1">The sequence shown here is derived from an EMBL/GenBank/DDBJ whole genome shotgun (WGS) entry which is preliminary data.</text>
</comment>
<dbReference type="RefSeq" id="WP_037546444.1">
    <property type="nucleotide sequence ID" value="NZ_JNUP01000041.1"/>
</dbReference>
<reference evidence="1 2" key="1">
    <citation type="submission" date="2014-05" db="EMBL/GenBank/DDBJ databases">
        <title>De novo Genome Sequence of Spirocheata sp.</title>
        <authorList>
            <person name="Shivani Y."/>
            <person name="Subhash Y."/>
            <person name="Tushar L."/>
            <person name="Sasikala C."/>
            <person name="Ramana C.V."/>
        </authorList>
    </citation>
    <scope>NUCLEOTIDE SEQUENCE [LARGE SCALE GENOMIC DNA]</scope>
    <source>
        <strain evidence="1 2">JC230</strain>
    </source>
</reference>
<dbReference type="InterPro" id="IPR037914">
    <property type="entry name" value="SpoVT-AbrB_sf"/>
</dbReference>
<sequence length="75" mass="8474">MTKKLIQHGNSAALVIEKPILQLLNIDLDTDLEIITDGKNIIISPLHQQPNEADFLHSLAKVNKRHRKTLEDLAK</sequence>
<evidence type="ECO:0000313" key="2">
    <source>
        <dbReference type="Proteomes" id="UP000029692"/>
    </source>
</evidence>
<keyword evidence="2" id="KW-1185">Reference proteome</keyword>
<name>A0A098R013_9SPIO</name>
<proteinExistence type="predicted"/>
<dbReference type="OrthoDB" id="331971at2"/>
<dbReference type="Gene3D" id="2.10.260.10">
    <property type="match status" value="1"/>
</dbReference>
<accession>A0A098R013</accession>
<gene>
    <name evidence="1" type="ORF">DC28_04805</name>
</gene>
<evidence type="ECO:0000313" key="1">
    <source>
        <dbReference type="EMBL" id="KGE73289.1"/>
    </source>
</evidence>
<organism evidence="1 2">
    <name type="scientific">Spirochaeta lutea</name>
    <dbReference type="NCBI Taxonomy" id="1480694"/>
    <lineage>
        <taxon>Bacteria</taxon>
        <taxon>Pseudomonadati</taxon>
        <taxon>Spirochaetota</taxon>
        <taxon>Spirochaetia</taxon>
        <taxon>Spirochaetales</taxon>
        <taxon>Spirochaetaceae</taxon>
        <taxon>Spirochaeta</taxon>
    </lineage>
</organism>